<dbReference type="AlphaFoldDB" id="A0A915A869"/>
<dbReference type="Gene3D" id="1.10.3860.10">
    <property type="entry name" value="Sodium:dicarboxylate symporter"/>
    <property type="match status" value="1"/>
</dbReference>
<dbReference type="GO" id="GO:0005886">
    <property type="term" value="C:plasma membrane"/>
    <property type="evidence" value="ECO:0007669"/>
    <property type="project" value="TreeGrafter"/>
</dbReference>
<keyword evidence="4 7" id="KW-0812">Transmembrane</keyword>
<evidence type="ECO:0000256" key="7">
    <source>
        <dbReference type="RuleBase" id="RU361216"/>
    </source>
</evidence>
<name>A0A915A869_PARUN</name>
<dbReference type="InterPro" id="IPR050746">
    <property type="entry name" value="DAACS"/>
</dbReference>
<evidence type="ECO:0000256" key="5">
    <source>
        <dbReference type="ARBA" id="ARBA00022989"/>
    </source>
</evidence>
<dbReference type="InterPro" id="IPR036458">
    <property type="entry name" value="Na:dicarbo_symporter_sf"/>
</dbReference>
<dbReference type="Proteomes" id="UP000887569">
    <property type="component" value="Unplaced"/>
</dbReference>
<comment type="caution">
    <text evidence="7">Lacks conserved residue(s) required for the propagation of feature annotation.</text>
</comment>
<dbReference type="SUPFAM" id="SSF118215">
    <property type="entry name" value="Proton glutamate symport protein"/>
    <property type="match status" value="1"/>
</dbReference>
<comment type="subcellular location">
    <subcellularLocation>
        <location evidence="1 7">Membrane</location>
        <topology evidence="1 7">Multi-pass membrane protein</topology>
    </subcellularLocation>
</comment>
<feature type="transmembrane region" description="Helical" evidence="7">
    <location>
        <begin position="31"/>
        <end position="53"/>
    </location>
</feature>
<proteinExistence type="inferred from homology"/>
<dbReference type="PRINTS" id="PR00173">
    <property type="entry name" value="EDTRNSPORT"/>
</dbReference>
<reference evidence="9" key="1">
    <citation type="submission" date="2022-11" db="UniProtKB">
        <authorList>
            <consortium name="WormBaseParasite"/>
        </authorList>
    </citation>
    <scope>IDENTIFICATION</scope>
</reference>
<dbReference type="GO" id="GO:0015501">
    <property type="term" value="F:glutamate:sodium symporter activity"/>
    <property type="evidence" value="ECO:0007669"/>
    <property type="project" value="TreeGrafter"/>
</dbReference>
<dbReference type="WBParaSite" id="PgE465_g001_t01">
    <property type="protein sequence ID" value="PgE465_g001_t01"/>
    <property type="gene ID" value="PgE465_g001"/>
</dbReference>
<keyword evidence="8" id="KW-1185">Reference proteome</keyword>
<dbReference type="GO" id="GO:0015175">
    <property type="term" value="F:neutral L-amino acid transmembrane transporter activity"/>
    <property type="evidence" value="ECO:0007669"/>
    <property type="project" value="TreeGrafter"/>
</dbReference>
<evidence type="ECO:0000256" key="6">
    <source>
        <dbReference type="ARBA" id="ARBA00023136"/>
    </source>
</evidence>
<evidence type="ECO:0000256" key="4">
    <source>
        <dbReference type="ARBA" id="ARBA00022692"/>
    </source>
</evidence>
<keyword evidence="3 7" id="KW-0813">Transport</keyword>
<sequence>MSTVNIKYLSVGKLYCIFRMRRCCVWLRKNLLLALTIIFAFGGVGCGFCLRSMKPSIVTVEVINLPGELFMRMLQMTMLPLITSSIITGLATLDPKTSTRM</sequence>
<protein>
    <recommendedName>
        <fullName evidence="7">Amino acid transporter</fullName>
    </recommendedName>
</protein>
<evidence type="ECO:0000256" key="1">
    <source>
        <dbReference type="ARBA" id="ARBA00004141"/>
    </source>
</evidence>
<comment type="similarity">
    <text evidence="2 7">Belongs to the dicarboxylate/amino acid:cation symporter (DAACS) (TC 2.A.23) family.</text>
</comment>
<feature type="transmembrane region" description="Helical" evidence="7">
    <location>
        <begin position="73"/>
        <end position="93"/>
    </location>
</feature>
<accession>A0A915A869</accession>
<keyword evidence="5 7" id="KW-1133">Transmembrane helix</keyword>
<keyword evidence="6 7" id="KW-0472">Membrane</keyword>
<dbReference type="GO" id="GO:0005313">
    <property type="term" value="F:L-glutamate transmembrane transporter activity"/>
    <property type="evidence" value="ECO:0007669"/>
    <property type="project" value="TreeGrafter"/>
</dbReference>
<evidence type="ECO:0000256" key="2">
    <source>
        <dbReference type="ARBA" id="ARBA00006148"/>
    </source>
</evidence>
<evidence type="ECO:0000256" key="3">
    <source>
        <dbReference type="ARBA" id="ARBA00022448"/>
    </source>
</evidence>
<dbReference type="InterPro" id="IPR001991">
    <property type="entry name" value="Na-dicarboxylate_symporter"/>
</dbReference>
<evidence type="ECO:0000313" key="9">
    <source>
        <dbReference type="WBParaSite" id="PgE465_g001_t01"/>
    </source>
</evidence>
<dbReference type="PANTHER" id="PTHR11958:SF63">
    <property type="entry name" value="AMINO ACID TRANSPORTER"/>
    <property type="match status" value="1"/>
</dbReference>
<keyword evidence="7" id="KW-0769">Symport</keyword>
<dbReference type="PANTHER" id="PTHR11958">
    <property type="entry name" value="SODIUM/DICARBOXYLATE SYMPORTER-RELATED"/>
    <property type="match status" value="1"/>
</dbReference>
<organism evidence="8 9">
    <name type="scientific">Parascaris univalens</name>
    <name type="common">Nematode worm</name>
    <dbReference type="NCBI Taxonomy" id="6257"/>
    <lineage>
        <taxon>Eukaryota</taxon>
        <taxon>Metazoa</taxon>
        <taxon>Ecdysozoa</taxon>
        <taxon>Nematoda</taxon>
        <taxon>Chromadorea</taxon>
        <taxon>Rhabditida</taxon>
        <taxon>Spirurina</taxon>
        <taxon>Ascaridomorpha</taxon>
        <taxon>Ascaridoidea</taxon>
        <taxon>Ascarididae</taxon>
        <taxon>Parascaris</taxon>
    </lineage>
</organism>
<evidence type="ECO:0000313" key="8">
    <source>
        <dbReference type="Proteomes" id="UP000887569"/>
    </source>
</evidence>
<dbReference type="Pfam" id="PF00375">
    <property type="entry name" value="SDF"/>
    <property type="match status" value="1"/>
</dbReference>